<proteinExistence type="predicted"/>
<dbReference type="Proteomes" id="UP000204551">
    <property type="component" value="Chromosome"/>
</dbReference>
<dbReference type="KEGG" id="aalg:AREALGSMS7_03060"/>
<accession>A0A221V036</accession>
<gene>
    <name evidence="1" type="ORF">AREALGSMS7_03060</name>
</gene>
<dbReference type="AlphaFoldDB" id="A0A221V036"/>
<evidence type="ECO:0000313" key="1">
    <source>
        <dbReference type="EMBL" id="ASO06491.1"/>
    </source>
</evidence>
<name>A0A221V036_9FLAO</name>
<organism evidence="1 2">
    <name type="scientific">Arenibacter algicola</name>
    <dbReference type="NCBI Taxonomy" id="616991"/>
    <lineage>
        <taxon>Bacteria</taxon>
        <taxon>Pseudomonadati</taxon>
        <taxon>Bacteroidota</taxon>
        <taxon>Flavobacteriia</taxon>
        <taxon>Flavobacteriales</taxon>
        <taxon>Flavobacteriaceae</taxon>
        <taxon>Arenibacter</taxon>
    </lineage>
</organism>
<reference evidence="1 2" key="1">
    <citation type="submission" date="2017-07" db="EMBL/GenBank/DDBJ databases">
        <title>Genome Sequence of Arenibacter algicola Strain SMS7 Isolated from a culture of the Diatom Skeletonema marinoi.</title>
        <authorList>
            <person name="Topel M."/>
            <person name="Pinder M.I.M."/>
            <person name="Johansson O.N."/>
            <person name="Kourtchenko O."/>
            <person name="Godhe A."/>
            <person name="Clarke A.K."/>
        </authorList>
    </citation>
    <scope>NUCLEOTIDE SEQUENCE [LARGE SCALE GENOMIC DNA]</scope>
    <source>
        <strain evidence="1 2">SMS7</strain>
    </source>
</reference>
<evidence type="ECO:0000313" key="2">
    <source>
        <dbReference type="Proteomes" id="UP000204551"/>
    </source>
</evidence>
<dbReference type="EMBL" id="CP022515">
    <property type="protein sequence ID" value="ASO06491.1"/>
    <property type="molecule type" value="Genomic_DNA"/>
</dbReference>
<protein>
    <submittedName>
        <fullName evidence="1">Uncharacterized protein</fullName>
    </submittedName>
</protein>
<sequence length="71" mass="7910">MMYFALICSSISKSSKQAVEGSNPSAITNNYRASKKLGAFLVLQKAQKRLTFFKTDRTFRHGYIAGCIINS</sequence>